<dbReference type="EMBL" id="HACM01012050">
    <property type="protein sequence ID" value="CRZ12492.1"/>
    <property type="molecule type" value="Transcribed_RNA"/>
</dbReference>
<protein>
    <submittedName>
        <fullName evidence="1">Uncharacterized protein</fullName>
    </submittedName>
</protein>
<sequence length="122" mass="13620">SDRESLFCYNVDCDFTDHCCLFVPSPPWEPVPLIACSWEPGANNAQEQITIFEGSRDRDCGDLLQSGYRRSHIDFSLEGIGKMTQTGIDWTCAAPSSDRFVIDGKASAEYQQKPFLDESSSL</sequence>
<proteinExistence type="predicted"/>
<dbReference type="AlphaFoldDB" id="A0A0H5RG07"/>
<accession>A0A0H5RG07</accession>
<reference evidence="1" key="1">
    <citation type="submission" date="2015-04" db="EMBL/GenBank/DDBJ databases">
        <title>The genome sequence of the plant pathogenic Rhizarian Plasmodiophora brassicae reveals insights in its biotrophic life cycle and the origin of chitin synthesis.</title>
        <authorList>
            <person name="Schwelm A."/>
            <person name="Fogelqvist J."/>
            <person name="Knaust A."/>
            <person name="Julke S."/>
            <person name="Lilja T."/>
            <person name="Dhandapani V."/>
            <person name="Bonilla-Rosso G."/>
            <person name="Karlsson M."/>
            <person name="Shevchenko A."/>
            <person name="Choi S.R."/>
            <person name="Kim H.G."/>
            <person name="Park J.Y."/>
            <person name="Lim Y.P."/>
            <person name="Ludwig-Muller J."/>
            <person name="Dixelius C."/>
        </authorList>
    </citation>
    <scope>NUCLEOTIDE SEQUENCE</scope>
    <source>
        <tissue evidence="1">Potato root galls</tissue>
    </source>
</reference>
<organism evidence="1">
    <name type="scientific">Spongospora subterranea</name>
    <dbReference type="NCBI Taxonomy" id="70186"/>
    <lineage>
        <taxon>Eukaryota</taxon>
        <taxon>Sar</taxon>
        <taxon>Rhizaria</taxon>
        <taxon>Endomyxa</taxon>
        <taxon>Phytomyxea</taxon>
        <taxon>Plasmodiophorida</taxon>
        <taxon>Plasmodiophoridae</taxon>
        <taxon>Spongospora</taxon>
    </lineage>
</organism>
<evidence type="ECO:0000313" key="1">
    <source>
        <dbReference type="EMBL" id="CRZ12492.1"/>
    </source>
</evidence>
<name>A0A0H5RG07_9EUKA</name>
<feature type="non-terminal residue" evidence="1">
    <location>
        <position position="1"/>
    </location>
</feature>